<keyword evidence="8 11" id="KW-0472">Membrane</keyword>
<feature type="domain" description="CBS" evidence="13">
    <location>
        <begin position="782"/>
        <end position="850"/>
    </location>
</feature>
<feature type="transmembrane region" description="Helical" evidence="11">
    <location>
        <begin position="481"/>
        <end position="499"/>
    </location>
</feature>
<dbReference type="HOGENOM" id="CLU_003181_4_1_1"/>
<dbReference type="Gene3D" id="3.10.580.10">
    <property type="entry name" value="CBS-domain"/>
    <property type="match status" value="1"/>
</dbReference>
<evidence type="ECO:0000256" key="8">
    <source>
        <dbReference type="ARBA" id="ARBA00023136"/>
    </source>
</evidence>
<accession>R7TZP9</accession>
<evidence type="ECO:0000256" key="5">
    <source>
        <dbReference type="ARBA" id="ARBA00022989"/>
    </source>
</evidence>
<dbReference type="CDD" id="cd04591">
    <property type="entry name" value="CBS_pair_voltage-gated_CLC_euk_bac"/>
    <property type="match status" value="1"/>
</dbReference>
<reference evidence="16" key="1">
    <citation type="submission" date="2012-12" db="EMBL/GenBank/DDBJ databases">
        <authorList>
            <person name="Hellsten U."/>
            <person name="Grimwood J."/>
            <person name="Chapman J.A."/>
            <person name="Shapiro H."/>
            <person name="Aerts A."/>
            <person name="Otillar R.P."/>
            <person name="Terry A.Y."/>
            <person name="Boore J.L."/>
            <person name="Simakov O."/>
            <person name="Marletaz F."/>
            <person name="Cho S.-J."/>
            <person name="Edsinger-Gonzales E."/>
            <person name="Havlak P."/>
            <person name="Kuo D.-H."/>
            <person name="Larsson T."/>
            <person name="Lv J."/>
            <person name="Arendt D."/>
            <person name="Savage R."/>
            <person name="Osoegawa K."/>
            <person name="de Jong P."/>
            <person name="Lindberg D.R."/>
            <person name="Seaver E.C."/>
            <person name="Weisblat D.A."/>
            <person name="Putnam N.H."/>
            <person name="Grigoriev I.V."/>
            <person name="Rokhsar D.S."/>
        </authorList>
    </citation>
    <scope>NUCLEOTIDE SEQUENCE</scope>
    <source>
        <strain evidence="16">I ESC-2004</strain>
    </source>
</reference>
<evidence type="ECO:0000256" key="11">
    <source>
        <dbReference type="RuleBase" id="RU361221"/>
    </source>
</evidence>
<keyword evidence="16" id="KW-1185">Reference proteome</keyword>
<dbReference type="PANTHER" id="PTHR11689">
    <property type="entry name" value="CHLORIDE CHANNEL PROTEIN CLC FAMILY MEMBER"/>
    <property type="match status" value="1"/>
</dbReference>
<feature type="compositionally biased region" description="Basic and acidic residues" evidence="12">
    <location>
        <begin position="54"/>
        <end position="65"/>
    </location>
</feature>
<dbReference type="EnsemblMetazoa" id="CapteT203043">
    <property type="protein sequence ID" value="CapteP203043"/>
    <property type="gene ID" value="CapteG203043"/>
</dbReference>
<keyword evidence="7 10" id="KW-0129">CBS domain</keyword>
<gene>
    <name evidence="14" type="ORF">CAPTEDRAFT_203043</name>
</gene>
<keyword evidence="4" id="KW-0677">Repeat</keyword>
<evidence type="ECO:0000313" key="16">
    <source>
        <dbReference type="Proteomes" id="UP000014760"/>
    </source>
</evidence>
<dbReference type="InterPro" id="IPR046342">
    <property type="entry name" value="CBS_dom_sf"/>
</dbReference>
<feature type="region of interest" description="Disordered" evidence="12">
    <location>
        <begin position="564"/>
        <end position="590"/>
    </location>
</feature>
<feature type="transmembrane region" description="Helical" evidence="11">
    <location>
        <begin position="354"/>
        <end position="378"/>
    </location>
</feature>
<evidence type="ECO:0000313" key="14">
    <source>
        <dbReference type="EMBL" id="ELT96405.1"/>
    </source>
</evidence>
<comment type="subcellular location">
    <subcellularLocation>
        <location evidence="1 11">Membrane</location>
        <topology evidence="1 11">Multi-pass membrane protein</topology>
    </subcellularLocation>
</comment>
<evidence type="ECO:0000256" key="6">
    <source>
        <dbReference type="ARBA" id="ARBA00023065"/>
    </source>
</evidence>
<feature type="transmembrane region" description="Helical" evidence="11">
    <location>
        <begin position="441"/>
        <end position="461"/>
    </location>
</feature>
<dbReference type="SMART" id="SM00116">
    <property type="entry name" value="CBS"/>
    <property type="match status" value="2"/>
</dbReference>
<evidence type="ECO:0000259" key="13">
    <source>
        <dbReference type="PROSITE" id="PS51371"/>
    </source>
</evidence>
<feature type="compositionally biased region" description="Basic and acidic residues" evidence="12">
    <location>
        <begin position="1"/>
        <end position="21"/>
    </location>
</feature>
<evidence type="ECO:0000256" key="1">
    <source>
        <dbReference type="ARBA" id="ARBA00004141"/>
    </source>
</evidence>
<keyword evidence="2 11" id="KW-0813">Transport</keyword>
<keyword evidence="3 11" id="KW-0812">Transmembrane</keyword>
<evidence type="ECO:0000256" key="10">
    <source>
        <dbReference type="PROSITE-ProRule" id="PRU00703"/>
    </source>
</evidence>
<sequence length="933" mass="103502">MESTERGSQEHLRLPEEEASLKKSASFGDASVTGIPPHMLAERRGSKVRFSQSDLKDDGDGNSYREDDEFNEKDDVSYTGVLRNNSAIQRQLAKSNYVLNGRFWHSTNDIVPAPKCDSLRVPEVGRRDSWANRRSSITPSESDSVSKYHPRKRLSSKFQSLDYNVVESQRFLQDQEEVMPKAVQKAALTRWMLNFIIGLYVAIIAVLVALSIKYLSQLKFMAVYEVIKDCNTASCLIPGCLVWMSINMLLVGLGAYLVTYHAPQAAGSGIPQIKCYLNGIKLPGLLSLKTLLAKAGGVVLSVCGGLACGKEGPMIHSGAICASGMARGEFRCCTKKWSPKCCEPLRKDEERRDFVAAGAASGVSAAFASPVGGVLFSLEEGASFLNQMLTWRMLFSSMTASLFLNIIMSAIHGHPENMSNPGLISLGYIGDISFKTIELPIFMLMACVGGLSGALFVQINYKITLFRRRIIKKNWMKVAEAVFVAGMSAVILMMLIYMVPDCQPIRQFNATKFCAVNGSMPEIIEYPPGHGPVEPQKMNKRSVVNLNDTYDYDMDELDVVPHLDEPHHDVHGGQPEGHQDEHDGHEHGHNPYGFHGDHGYTFRGFCPCGYHNRMADILFKTPEGGLHAMLHQPYDEWNFTPLLVLLISYHLLATWTYGLMVSSGVFIPSLLIGAITGRMIGMVVIQFIPSVGTSLAKYALIGAACNLGGTVRMTISLTVIIIECTGDITFGIPIMLSLIIAKWMGDFFTPGIYDIHIEIMGVPLLPWEPPEMTNTIRAREVMNSPVECLRTQEKIGRIAKILNDPESHNGFPVVDDYDPDSSISGTYGRLKGFILKSQLKQILMAEGEDISPDEYDSVIDLRMHMDRAPYSIQDEISLPRVFKLFRGLGLRHLIVVTDRNRVAGVITRINLARFRGEMHKGHFKLEELEVADS</sequence>
<name>R7TZP9_CAPTE</name>
<dbReference type="Pfam" id="PF00654">
    <property type="entry name" value="Voltage_CLC"/>
    <property type="match status" value="1"/>
</dbReference>
<keyword evidence="6 11" id="KW-0406">Ion transport</keyword>
<evidence type="ECO:0000313" key="15">
    <source>
        <dbReference type="EnsemblMetazoa" id="CapteP203043"/>
    </source>
</evidence>
<dbReference type="EMBL" id="KB308827">
    <property type="protein sequence ID" value="ELT96405.1"/>
    <property type="molecule type" value="Genomic_DNA"/>
</dbReference>
<reference evidence="14 16" key="2">
    <citation type="journal article" date="2013" name="Nature">
        <title>Insights into bilaterian evolution from three spiralian genomes.</title>
        <authorList>
            <person name="Simakov O."/>
            <person name="Marletaz F."/>
            <person name="Cho S.J."/>
            <person name="Edsinger-Gonzales E."/>
            <person name="Havlak P."/>
            <person name="Hellsten U."/>
            <person name="Kuo D.H."/>
            <person name="Larsson T."/>
            <person name="Lv J."/>
            <person name="Arendt D."/>
            <person name="Savage R."/>
            <person name="Osoegawa K."/>
            <person name="de Jong P."/>
            <person name="Grimwood J."/>
            <person name="Chapman J.A."/>
            <person name="Shapiro H."/>
            <person name="Aerts A."/>
            <person name="Otillar R.P."/>
            <person name="Terry A.Y."/>
            <person name="Boore J.L."/>
            <person name="Grigoriev I.V."/>
            <person name="Lindberg D.R."/>
            <person name="Seaver E.C."/>
            <person name="Weisblat D.A."/>
            <person name="Putnam N.H."/>
            <person name="Rokhsar D.S."/>
        </authorList>
    </citation>
    <scope>NUCLEOTIDE SEQUENCE</scope>
    <source>
        <strain evidence="14 16">I ESC-2004</strain>
    </source>
</reference>
<feature type="domain" description="CBS" evidence="13">
    <location>
        <begin position="865"/>
        <end position="925"/>
    </location>
</feature>
<dbReference type="InterPro" id="IPR001807">
    <property type="entry name" value="ClC"/>
</dbReference>
<dbReference type="SUPFAM" id="SSF81340">
    <property type="entry name" value="Clc chloride channel"/>
    <property type="match status" value="1"/>
</dbReference>
<dbReference type="SUPFAM" id="SSF54631">
    <property type="entry name" value="CBS-domain pair"/>
    <property type="match status" value="1"/>
</dbReference>
<evidence type="ECO:0000256" key="4">
    <source>
        <dbReference type="ARBA" id="ARBA00022737"/>
    </source>
</evidence>
<feature type="transmembrane region" description="Helical" evidence="11">
    <location>
        <begin position="191"/>
        <end position="216"/>
    </location>
</feature>
<dbReference type="InterPro" id="IPR014743">
    <property type="entry name" value="Cl-channel_core"/>
</dbReference>
<dbReference type="AlphaFoldDB" id="R7TZP9"/>
<feature type="transmembrane region" description="Helical" evidence="11">
    <location>
        <begin position="236"/>
        <end position="258"/>
    </location>
</feature>
<dbReference type="Pfam" id="PF00571">
    <property type="entry name" value="CBS"/>
    <property type="match status" value="1"/>
</dbReference>
<evidence type="ECO:0000256" key="2">
    <source>
        <dbReference type="ARBA" id="ARBA00022448"/>
    </source>
</evidence>
<protein>
    <recommendedName>
        <fullName evidence="11">Chloride channel protein</fullName>
    </recommendedName>
</protein>
<reference evidence="15" key="3">
    <citation type="submission" date="2015-06" db="UniProtKB">
        <authorList>
            <consortium name="EnsemblMetazoa"/>
        </authorList>
    </citation>
    <scope>IDENTIFICATION</scope>
</reference>
<dbReference type="Gene3D" id="1.10.3080.10">
    <property type="entry name" value="Clc chloride channel"/>
    <property type="match status" value="1"/>
</dbReference>
<proteinExistence type="inferred from homology"/>
<evidence type="ECO:0000256" key="3">
    <source>
        <dbReference type="ARBA" id="ARBA00022692"/>
    </source>
</evidence>
<dbReference type="PROSITE" id="PS51371">
    <property type="entry name" value="CBS"/>
    <property type="match status" value="2"/>
</dbReference>
<evidence type="ECO:0000256" key="12">
    <source>
        <dbReference type="SAM" id="MobiDB-lite"/>
    </source>
</evidence>
<keyword evidence="9 11" id="KW-0868">Chloride</keyword>
<dbReference type="PANTHER" id="PTHR11689:SF136">
    <property type="entry name" value="H(+)_CL(-) EXCHANGE TRANSPORTER 7"/>
    <property type="match status" value="1"/>
</dbReference>
<feature type="region of interest" description="Disordered" evidence="12">
    <location>
        <begin position="1"/>
        <end position="71"/>
    </location>
</feature>
<dbReference type="GO" id="GO:0005765">
    <property type="term" value="C:lysosomal membrane"/>
    <property type="evidence" value="ECO:0007669"/>
    <property type="project" value="TreeGrafter"/>
</dbReference>
<dbReference type="STRING" id="283909.R7TZP9"/>
<evidence type="ECO:0000256" key="9">
    <source>
        <dbReference type="ARBA" id="ARBA00023214"/>
    </source>
</evidence>
<feature type="transmembrane region" description="Helical" evidence="11">
    <location>
        <begin position="728"/>
        <end position="745"/>
    </location>
</feature>
<comment type="similarity">
    <text evidence="11">Belongs to the chloride channel (TC 2.A.49) family.</text>
</comment>
<dbReference type="OrthoDB" id="428525at2759"/>
<comment type="caution">
    <text evidence="11">Lacks conserved residue(s) required for the propagation of feature annotation.</text>
</comment>
<dbReference type="InterPro" id="IPR051280">
    <property type="entry name" value="Cl-channel/antiporter"/>
</dbReference>
<evidence type="ECO:0000256" key="7">
    <source>
        <dbReference type="ARBA" id="ARBA00023122"/>
    </source>
</evidence>
<dbReference type="EMBL" id="AMQN01011323">
    <property type="status" value="NOT_ANNOTATED_CDS"/>
    <property type="molecule type" value="Genomic_DNA"/>
</dbReference>
<keyword evidence="5 11" id="KW-1133">Transmembrane helix</keyword>
<dbReference type="OMA" id="QDWRSAK"/>
<dbReference type="GO" id="GO:0005254">
    <property type="term" value="F:chloride channel activity"/>
    <property type="evidence" value="ECO:0007669"/>
    <property type="project" value="UniProtKB-UniRule"/>
</dbReference>
<feature type="transmembrane region" description="Helical" evidence="11">
    <location>
        <begin position="390"/>
        <end position="411"/>
    </location>
</feature>
<dbReference type="PRINTS" id="PR00762">
    <property type="entry name" value="CLCHANNEL"/>
</dbReference>
<dbReference type="InterPro" id="IPR000644">
    <property type="entry name" value="CBS_dom"/>
</dbReference>
<organism evidence="14">
    <name type="scientific">Capitella teleta</name>
    <name type="common">Polychaete worm</name>
    <dbReference type="NCBI Taxonomy" id="283909"/>
    <lineage>
        <taxon>Eukaryota</taxon>
        <taxon>Metazoa</taxon>
        <taxon>Spiralia</taxon>
        <taxon>Lophotrochozoa</taxon>
        <taxon>Annelida</taxon>
        <taxon>Polychaeta</taxon>
        <taxon>Sedentaria</taxon>
        <taxon>Scolecida</taxon>
        <taxon>Capitellidae</taxon>
        <taxon>Capitella</taxon>
    </lineage>
</organism>
<dbReference type="Proteomes" id="UP000014760">
    <property type="component" value="Unassembled WGS sequence"/>
</dbReference>